<dbReference type="InterPro" id="IPR011051">
    <property type="entry name" value="RmlC_Cupin_sf"/>
</dbReference>
<dbReference type="RefSeq" id="WP_164131065.1">
    <property type="nucleotide sequence ID" value="NZ_JAAGOX010000022.1"/>
</dbReference>
<dbReference type="SUPFAM" id="SSF51182">
    <property type="entry name" value="RmlC-like cupins"/>
    <property type="match status" value="1"/>
</dbReference>
<evidence type="ECO:0000313" key="2">
    <source>
        <dbReference type="EMBL" id="NDW46211.1"/>
    </source>
</evidence>
<dbReference type="InterPro" id="IPR014710">
    <property type="entry name" value="RmlC-like_jellyroll"/>
</dbReference>
<dbReference type="CDD" id="cd20301">
    <property type="entry name" value="cupin_ChrR"/>
    <property type="match status" value="1"/>
</dbReference>
<organism evidence="2">
    <name type="scientific">Ruegeria sp. PrR005</name>
    <dbReference type="NCBI Taxonomy" id="2706882"/>
    <lineage>
        <taxon>Bacteria</taxon>
        <taxon>Pseudomonadati</taxon>
        <taxon>Pseudomonadota</taxon>
        <taxon>Alphaproteobacteria</taxon>
        <taxon>Rhodobacterales</taxon>
        <taxon>Roseobacteraceae</taxon>
        <taxon>Ruegeria</taxon>
    </lineage>
</organism>
<evidence type="ECO:0000259" key="1">
    <source>
        <dbReference type="Pfam" id="PF12973"/>
    </source>
</evidence>
<dbReference type="Pfam" id="PF12973">
    <property type="entry name" value="Cupin_7"/>
    <property type="match status" value="1"/>
</dbReference>
<dbReference type="InterPro" id="IPR025979">
    <property type="entry name" value="ChrR-like_cupin_dom"/>
</dbReference>
<dbReference type="Gene3D" id="1.10.10.1320">
    <property type="entry name" value="Anti-sigma factor, zinc-finger domain"/>
    <property type="match status" value="1"/>
</dbReference>
<comment type="caution">
    <text evidence="2">The sequence shown here is derived from an EMBL/GenBank/DDBJ whole genome shotgun (WGS) entry which is preliminary data.</text>
</comment>
<dbReference type="InterPro" id="IPR012807">
    <property type="entry name" value="Anti-sigma_ChrR"/>
</dbReference>
<gene>
    <name evidence="2" type="ORF">G0P99_14680</name>
</gene>
<dbReference type="EMBL" id="JAAGOX010000022">
    <property type="protein sequence ID" value="NDW46211.1"/>
    <property type="molecule type" value="Genomic_DNA"/>
</dbReference>
<dbReference type="NCBIfam" id="TIGR02451">
    <property type="entry name" value="anti_sig_ChrR"/>
    <property type="match status" value="1"/>
</dbReference>
<proteinExistence type="predicted"/>
<feature type="domain" description="ChrR-like cupin" evidence="1">
    <location>
        <begin position="103"/>
        <end position="194"/>
    </location>
</feature>
<dbReference type="AlphaFoldDB" id="A0A6B2NPZ7"/>
<dbReference type="InterPro" id="IPR041916">
    <property type="entry name" value="Anti_sigma_zinc_sf"/>
</dbReference>
<name>A0A6B2NPZ7_9RHOB</name>
<reference evidence="2" key="1">
    <citation type="submission" date="2020-02" db="EMBL/GenBank/DDBJ databases">
        <title>Delineation of the pyrene-degrading pathway in Roseobacter clade bacteria by genomic analysis.</title>
        <authorList>
            <person name="Zhou H."/>
            <person name="Wang H."/>
        </authorList>
    </citation>
    <scope>NUCLEOTIDE SEQUENCE</scope>
    <source>
        <strain evidence="2">PrR005</strain>
    </source>
</reference>
<accession>A0A6B2NPZ7</accession>
<dbReference type="Gene3D" id="2.60.120.10">
    <property type="entry name" value="Jelly Rolls"/>
    <property type="match status" value="1"/>
</dbReference>
<sequence length="215" mass="22967">MTELIKHHLTDTLLTAYAAGSLPEAFNLMVATHLSLCDSCRAQAEALEAVGGCLLAECGTEAMAADALEATFARISTGTAVPARRRDSCSVLPQPLRDYVGGDVSTIRWKPVGMGVRQAILPTSSAASARLLFIPAGAAVPDHGHRGIELTMVLQGAFSDEVDRFARGDVEVADEELEHMPVADPGEDCICLAVTDAPLRFNSWIPRLVQPFLRI</sequence>
<protein>
    <submittedName>
        <fullName evidence="2">Transcriptional regulator</fullName>
    </submittedName>
</protein>